<dbReference type="OrthoDB" id="5421757at2759"/>
<organism evidence="3 4">
    <name type="scientific">Amylocarpus encephaloides</name>
    <dbReference type="NCBI Taxonomy" id="45428"/>
    <lineage>
        <taxon>Eukaryota</taxon>
        <taxon>Fungi</taxon>
        <taxon>Dikarya</taxon>
        <taxon>Ascomycota</taxon>
        <taxon>Pezizomycotina</taxon>
        <taxon>Leotiomycetes</taxon>
        <taxon>Helotiales</taxon>
        <taxon>Helotiales incertae sedis</taxon>
        <taxon>Amylocarpus</taxon>
    </lineage>
</organism>
<dbReference type="Proteomes" id="UP000824998">
    <property type="component" value="Unassembled WGS sequence"/>
</dbReference>
<sequence>MPPKSKARAFNRAPKSKPAVISSSLAPKDQPPKPFTRVPEAFEQLLPSLSTNHVYITSIDSHPRDFKRKIFLVPVLMNIIIVGAIFYRISVIGPWYMKICFSLMGNRNELTLNTRRMTMEDLGKEALCRTATFMVDLLIYSFVWPWPKTFFLGQAIGSPVAWRTAIGFRDREIVIRRSRKWFLPGTDVLDEGVEQSLLFQNVAKATNSVWMNEKTGYLMLNKEWDLDWKIITTATKMADKGVMKLDDFKTTVLVHSDEFGWLAIESGIAGGSAKEEEGRKKIIAFKDELTAMGKENLFFRWIEIVQYESSQPGGFGPEQQRKAMSKARDLFEKQGVDFDKFWAKIGGLEHMPGMDDM</sequence>
<keyword evidence="2" id="KW-0472">Membrane</keyword>
<evidence type="ECO:0000256" key="1">
    <source>
        <dbReference type="SAM" id="MobiDB-lite"/>
    </source>
</evidence>
<gene>
    <name evidence="3" type="ORF">BJ875DRAFT_380982</name>
</gene>
<accession>A0A9P7YG01</accession>
<dbReference type="AlphaFoldDB" id="A0A9P7YG01"/>
<dbReference type="EMBL" id="MU251555">
    <property type="protein sequence ID" value="KAG9232308.1"/>
    <property type="molecule type" value="Genomic_DNA"/>
</dbReference>
<evidence type="ECO:0000313" key="3">
    <source>
        <dbReference type="EMBL" id="KAG9232308.1"/>
    </source>
</evidence>
<feature type="transmembrane region" description="Helical" evidence="2">
    <location>
        <begin position="71"/>
        <end position="97"/>
    </location>
</feature>
<protein>
    <submittedName>
        <fullName evidence="3">Uncharacterized protein</fullName>
    </submittedName>
</protein>
<keyword evidence="2" id="KW-0812">Transmembrane</keyword>
<name>A0A9P7YG01_9HELO</name>
<evidence type="ECO:0000256" key="2">
    <source>
        <dbReference type="SAM" id="Phobius"/>
    </source>
</evidence>
<proteinExistence type="predicted"/>
<reference evidence="3" key="1">
    <citation type="journal article" date="2021" name="IMA Fungus">
        <title>Genomic characterization of three marine fungi, including Emericellopsis atlantica sp. nov. with signatures of a generalist lifestyle and marine biomass degradation.</title>
        <authorList>
            <person name="Hagestad O.C."/>
            <person name="Hou L."/>
            <person name="Andersen J.H."/>
            <person name="Hansen E.H."/>
            <person name="Altermark B."/>
            <person name="Li C."/>
            <person name="Kuhnert E."/>
            <person name="Cox R.J."/>
            <person name="Crous P.W."/>
            <person name="Spatafora J.W."/>
            <person name="Lail K."/>
            <person name="Amirebrahimi M."/>
            <person name="Lipzen A."/>
            <person name="Pangilinan J."/>
            <person name="Andreopoulos W."/>
            <person name="Hayes R.D."/>
            <person name="Ng V."/>
            <person name="Grigoriev I.V."/>
            <person name="Jackson S.A."/>
            <person name="Sutton T.D.S."/>
            <person name="Dobson A.D.W."/>
            <person name="Rama T."/>
        </authorList>
    </citation>
    <scope>NUCLEOTIDE SEQUENCE</scope>
    <source>
        <strain evidence="3">TRa018bII</strain>
    </source>
</reference>
<feature type="region of interest" description="Disordered" evidence="1">
    <location>
        <begin position="1"/>
        <end position="33"/>
    </location>
</feature>
<keyword evidence="4" id="KW-1185">Reference proteome</keyword>
<keyword evidence="2" id="KW-1133">Transmembrane helix</keyword>
<evidence type="ECO:0000313" key="4">
    <source>
        <dbReference type="Proteomes" id="UP000824998"/>
    </source>
</evidence>
<comment type="caution">
    <text evidence="3">The sequence shown here is derived from an EMBL/GenBank/DDBJ whole genome shotgun (WGS) entry which is preliminary data.</text>
</comment>